<dbReference type="Proteomes" id="UP000811609">
    <property type="component" value="Chromosome 15"/>
</dbReference>
<dbReference type="EMBL" id="CM031839">
    <property type="protein sequence ID" value="KAG6675127.1"/>
    <property type="molecule type" value="Genomic_DNA"/>
</dbReference>
<dbReference type="GO" id="GO:0005634">
    <property type="term" value="C:nucleus"/>
    <property type="evidence" value="ECO:0007669"/>
    <property type="project" value="TreeGrafter"/>
</dbReference>
<comment type="caution">
    <text evidence="4">The sequence shown here is derived from an EMBL/GenBank/DDBJ whole genome shotgun (WGS) entry which is preliminary data.</text>
</comment>
<keyword evidence="1" id="KW-0649">Protein kinase inhibitor</keyword>
<dbReference type="GO" id="GO:0004860">
    <property type="term" value="F:protein kinase inhibitor activity"/>
    <property type="evidence" value="ECO:0007669"/>
    <property type="project" value="UniProtKB-KW"/>
</dbReference>
<evidence type="ECO:0000256" key="1">
    <source>
        <dbReference type="ARBA" id="ARBA00023013"/>
    </source>
</evidence>
<reference evidence="4" key="1">
    <citation type="submission" date="2020-12" db="EMBL/GenBank/DDBJ databases">
        <title>WGS assembly of Carya illinoinensis cv. Pawnee.</title>
        <authorList>
            <person name="Platts A."/>
            <person name="Shu S."/>
            <person name="Wright S."/>
            <person name="Barry K."/>
            <person name="Edger P."/>
            <person name="Pires J.C."/>
            <person name="Schmutz J."/>
        </authorList>
    </citation>
    <scope>NUCLEOTIDE SEQUENCE</scope>
    <source>
        <tissue evidence="4">Leaf</tissue>
    </source>
</reference>
<sequence length="165" mass="18809">MTLVLRCFHKDHKSGLRHWQLPEPAAAHIHNLKVLFWKTWQSCVYSRTTIKTNLSGLPTDLKAAHTPSVGALFLLFGRRGRVIIWLVIMEERDQEACCEAGCSTPRRLECRIPVAMVPPPPPKRKKPLSLGKKKEKREPSKNGYFQPPDIELFFAMAPKRQACAL</sequence>
<feature type="compositionally biased region" description="Basic residues" evidence="3">
    <location>
        <begin position="122"/>
        <end position="135"/>
    </location>
</feature>
<evidence type="ECO:0000313" key="5">
    <source>
        <dbReference type="EMBL" id="KAG6675127.1"/>
    </source>
</evidence>
<evidence type="ECO:0000256" key="2">
    <source>
        <dbReference type="ARBA" id="ARBA00023306"/>
    </source>
</evidence>
<keyword evidence="6" id="KW-1185">Reference proteome</keyword>
<dbReference type="GO" id="GO:0032875">
    <property type="term" value="P:regulation of DNA endoreduplication"/>
    <property type="evidence" value="ECO:0007669"/>
    <property type="project" value="InterPro"/>
</dbReference>
<proteinExistence type="predicted"/>
<accession>A0A8T1NAE2</accession>
<dbReference type="EMBL" id="CM031823">
    <property type="protein sequence ID" value="KAG6626952.1"/>
    <property type="molecule type" value="Genomic_DNA"/>
</dbReference>
<protein>
    <submittedName>
        <fullName evidence="4">Uncharacterized protein</fullName>
    </submittedName>
</protein>
<gene>
    <name evidence="4" type="ORF">CIPAW_15G088800</name>
    <name evidence="5" type="ORF">I3842_15G085600</name>
</gene>
<dbReference type="AlphaFoldDB" id="A0A8T1NAE2"/>
<reference evidence="5" key="2">
    <citation type="submission" date="2021-01" db="EMBL/GenBank/DDBJ databases">
        <authorList>
            <person name="Lovell J.T."/>
            <person name="Bentley N."/>
            <person name="Bhattarai G."/>
            <person name="Jenkins J.W."/>
            <person name="Sreedasyam A."/>
            <person name="Alarcon Y."/>
            <person name="Bock C."/>
            <person name="Boston L."/>
            <person name="Carlson J."/>
            <person name="Cervantes K."/>
            <person name="Clermont K."/>
            <person name="Krom N."/>
            <person name="Kubenka K."/>
            <person name="Mamidi S."/>
            <person name="Mattison C."/>
            <person name="Monteros M."/>
            <person name="Pisani C."/>
            <person name="Plott C."/>
            <person name="Rajasekar S."/>
            <person name="Rhein H.S."/>
            <person name="Rohla C."/>
            <person name="Song M."/>
            <person name="Hilaire R.S."/>
            <person name="Shu S."/>
            <person name="Wells L."/>
            <person name="Wang X."/>
            <person name="Webber J."/>
            <person name="Heerema R.J."/>
            <person name="Klein P."/>
            <person name="Conner P."/>
            <person name="Grauke L."/>
            <person name="Grimwood J."/>
            <person name="Schmutz J."/>
            <person name="Randall J.J."/>
        </authorList>
    </citation>
    <scope>NUCLEOTIDE SEQUENCE</scope>
    <source>
        <tissue evidence="5">Leaf</tissue>
    </source>
</reference>
<dbReference type="InterPro" id="IPR040389">
    <property type="entry name" value="SMR"/>
</dbReference>
<evidence type="ECO:0000256" key="3">
    <source>
        <dbReference type="SAM" id="MobiDB-lite"/>
    </source>
</evidence>
<dbReference type="OrthoDB" id="650965at2759"/>
<dbReference type="PANTHER" id="PTHR33142">
    <property type="entry name" value="CYCLIN-DEPENDENT PROTEIN KINASE INHIBITOR SMR13"/>
    <property type="match status" value="1"/>
</dbReference>
<organism evidence="4 6">
    <name type="scientific">Carya illinoinensis</name>
    <name type="common">Pecan</name>
    <dbReference type="NCBI Taxonomy" id="32201"/>
    <lineage>
        <taxon>Eukaryota</taxon>
        <taxon>Viridiplantae</taxon>
        <taxon>Streptophyta</taxon>
        <taxon>Embryophyta</taxon>
        <taxon>Tracheophyta</taxon>
        <taxon>Spermatophyta</taxon>
        <taxon>Magnoliopsida</taxon>
        <taxon>eudicotyledons</taxon>
        <taxon>Gunneridae</taxon>
        <taxon>Pentapetalae</taxon>
        <taxon>rosids</taxon>
        <taxon>fabids</taxon>
        <taxon>Fagales</taxon>
        <taxon>Juglandaceae</taxon>
        <taxon>Carya</taxon>
    </lineage>
</organism>
<name>A0A8T1NAE2_CARIL</name>
<evidence type="ECO:0000313" key="4">
    <source>
        <dbReference type="EMBL" id="KAG6626952.1"/>
    </source>
</evidence>
<feature type="region of interest" description="Disordered" evidence="3">
    <location>
        <begin position="115"/>
        <end position="144"/>
    </location>
</feature>
<dbReference type="Proteomes" id="UP000811246">
    <property type="component" value="Chromosome 15"/>
</dbReference>
<keyword evidence="2" id="KW-0131">Cell cycle</keyword>
<dbReference type="PANTHER" id="PTHR33142:SF15">
    <property type="entry name" value="CYCLIN-DEPENDENT PROTEIN KINASE INHIBITOR SMR4"/>
    <property type="match status" value="1"/>
</dbReference>
<evidence type="ECO:0000313" key="6">
    <source>
        <dbReference type="Proteomes" id="UP000811609"/>
    </source>
</evidence>